<dbReference type="Proteomes" id="UP000248536">
    <property type="component" value="Chromosome"/>
</dbReference>
<dbReference type="AlphaFoldDB" id="A0A2Z4LPU5"/>
<dbReference type="PANTHER" id="PTHR46732:SF8">
    <property type="entry name" value="ATP-DEPENDENT PROTEASE LA (LON) DOMAIN PROTEIN"/>
    <property type="match status" value="1"/>
</dbReference>
<sequence>MMKLPLFPLQSVFFPGETVPLHIFEDRYKQLIVDCRKEAMTFGIPVYINNTISYGTEVQLVEVVTTYDNGEMDVMCVARQVFKVLSFQNQIKGKPYAGGDVQFLDMENDASEKLRKEVLEHVEKLYDLMEMPFTKTSPKQFNSYSFAHKMGLSFEQEYELLQISNETERLLFIKNHLENTTSVLNEVKRTKGIIELNGHFKNFDPLDFDNFKT</sequence>
<dbReference type="PANTHER" id="PTHR46732">
    <property type="entry name" value="ATP-DEPENDENT PROTEASE LA (LON) DOMAIN PROTEIN"/>
    <property type="match status" value="1"/>
</dbReference>
<dbReference type="RefSeq" id="WP_239023373.1">
    <property type="nucleotide sequence ID" value="NZ_CP030104.1"/>
</dbReference>
<accession>A0A2Z4LPU5</accession>
<name>A0A2Z4LPU5_9FLAO</name>
<dbReference type="Gene3D" id="2.30.130.40">
    <property type="entry name" value="LON domain-like"/>
    <property type="match status" value="1"/>
</dbReference>
<organism evidence="2 3">
    <name type="scientific">Flagellimonas maritima</name>
    <dbReference type="NCBI Taxonomy" id="1383885"/>
    <lineage>
        <taxon>Bacteria</taxon>
        <taxon>Pseudomonadati</taxon>
        <taxon>Bacteroidota</taxon>
        <taxon>Flavobacteriia</taxon>
        <taxon>Flavobacteriales</taxon>
        <taxon>Flavobacteriaceae</taxon>
        <taxon>Flagellimonas</taxon>
    </lineage>
</organism>
<dbReference type="SMART" id="SM00464">
    <property type="entry name" value="LON"/>
    <property type="match status" value="1"/>
</dbReference>
<evidence type="ECO:0000259" key="1">
    <source>
        <dbReference type="SMART" id="SM00464"/>
    </source>
</evidence>
<dbReference type="Pfam" id="PF02190">
    <property type="entry name" value="LON_substr_bdg"/>
    <property type="match status" value="1"/>
</dbReference>
<dbReference type="InterPro" id="IPR015947">
    <property type="entry name" value="PUA-like_sf"/>
</dbReference>
<gene>
    <name evidence="2" type="ORF">HME9304_00416</name>
</gene>
<dbReference type="InterPro" id="IPR046336">
    <property type="entry name" value="Lon_prtase_N_sf"/>
</dbReference>
<evidence type="ECO:0000313" key="3">
    <source>
        <dbReference type="Proteomes" id="UP000248536"/>
    </source>
</evidence>
<dbReference type="SUPFAM" id="SSF88697">
    <property type="entry name" value="PUA domain-like"/>
    <property type="match status" value="1"/>
</dbReference>
<proteinExistence type="predicted"/>
<reference evidence="2 3" key="1">
    <citation type="submission" date="2018-06" db="EMBL/GenBank/DDBJ databases">
        <title>Spongiibacterium sp. HME9304 Genome sequencing and assembly.</title>
        <authorList>
            <person name="Kang H."/>
            <person name="Kim H."/>
            <person name="Joh K."/>
        </authorList>
    </citation>
    <scope>NUCLEOTIDE SEQUENCE [LARGE SCALE GENOMIC DNA]</scope>
    <source>
        <strain evidence="2 3">HME9304</strain>
    </source>
</reference>
<dbReference type="EMBL" id="CP030104">
    <property type="protein sequence ID" value="AWX43428.1"/>
    <property type="molecule type" value="Genomic_DNA"/>
</dbReference>
<dbReference type="KEGG" id="spon:HME9304_00416"/>
<dbReference type="InterPro" id="IPR003111">
    <property type="entry name" value="Lon_prtase_N"/>
</dbReference>
<feature type="domain" description="Lon N-terminal" evidence="1">
    <location>
        <begin position="3"/>
        <end position="179"/>
    </location>
</feature>
<evidence type="ECO:0000313" key="2">
    <source>
        <dbReference type="EMBL" id="AWX43428.1"/>
    </source>
</evidence>
<keyword evidence="3" id="KW-1185">Reference proteome</keyword>
<protein>
    <recommendedName>
        <fullName evidence="1">Lon N-terminal domain-containing protein</fullName>
    </recommendedName>
</protein>